<accession>A0A934SAE2</accession>
<keyword evidence="1" id="KW-0732">Signal</keyword>
<dbReference type="RefSeq" id="WP_200268164.1">
    <property type="nucleotide sequence ID" value="NZ_JAENIJ010000005.1"/>
</dbReference>
<evidence type="ECO:0000313" key="2">
    <source>
        <dbReference type="EMBL" id="MBK1881733.1"/>
    </source>
</evidence>
<evidence type="ECO:0000256" key="1">
    <source>
        <dbReference type="SAM" id="SignalP"/>
    </source>
</evidence>
<name>A0A934SAE2_9BACT</name>
<feature type="signal peptide" evidence="1">
    <location>
        <begin position="1"/>
        <end position="21"/>
    </location>
</feature>
<evidence type="ECO:0008006" key="4">
    <source>
        <dbReference type="Google" id="ProtNLM"/>
    </source>
</evidence>
<sequence length="355" mass="39686">MKIQLIPTLFTIAALTISAHADVFVMKNGTKVEGTLLREEGDTYVVEVYVTKTIKDQKRIAKADVASVQKDRPDEKAFEEVKSLVPTPDLLPPEEYKQRISLLEIFIKQYPDTSLAAKAKGMISTLKSELDTITAGGMKVDGKLLTPAEYRANAYEIDARVLEAKIRSAAERNDYPGALEPFVTLQNDFDASATYKEVAPYVRKVMETYRTKVSQLAASVDARAAQQKKGLASMNSADRANSERAIADEMTRSQKLFQREKAMKKTWVTPSINNKSVLQDIVRTADKELATIDRKSKALKIDAGDAYRKAWDLIQKTDSDPKEVKAAVSTVRGARIPDRYIKYLEEAAKQHNYDV</sequence>
<comment type="caution">
    <text evidence="2">The sequence shown here is derived from an EMBL/GenBank/DDBJ whole genome shotgun (WGS) entry which is preliminary data.</text>
</comment>
<gene>
    <name evidence="2" type="ORF">JIN85_04865</name>
</gene>
<protein>
    <recommendedName>
        <fullName evidence="4">DUF3826 domain-containing protein</fullName>
    </recommendedName>
</protein>
<feature type="chain" id="PRO_5037646363" description="DUF3826 domain-containing protein" evidence="1">
    <location>
        <begin position="22"/>
        <end position="355"/>
    </location>
</feature>
<dbReference type="EMBL" id="JAENIJ010000005">
    <property type="protein sequence ID" value="MBK1881733.1"/>
    <property type="molecule type" value="Genomic_DNA"/>
</dbReference>
<dbReference type="NCBIfam" id="NF041881">
    <property type="entry name" value="PTPDL_fam"/>
    <property type="match status" value="1"/>
</dbReference>
<evidence type="ECO:0000313" key="3">
    <source>
        <dbReference type="Proteomes" id="UP000603141"/>
    </source>
</evidence>
<dbReference type="InterPro" id="IPR011990">
    <property type="entry name" value="TPR-like_helical_dom_sf"/>
</dbReference>
<proteinExistence type="predicted"/>
<keyword evidence="3" id="KW-1185">Reference proteome</keyword>
<organism evidence="2 3">
    <name type="scientific">Luteolibacter pohnpeiensis</name>
    <dbReference type="NCBI Taxonomy" id="454153"/>
    <lineage>
        <taxon>Bacteria</taxon>
        <taxon>Pseudomonadati</taxon>
        <taxon>Verrucomicrobiota</taxon>
        <taxon>Verrucomicrobiia</taxon>
        <taxon>Verrucomicrobiales</taxon>
        <taxon>Verrucomicrobiaceae</taxon>
        <taxon>Luteolibacter</taxon>
    </lineage>
</organism>
<dbReference type="Gene3D" id="1.25.40.10">
    <property type="entry name" value="Tetratricopeptide repeat domain"/>
    <property type="match status" value="1"/>
</dbReference>
<dbReference type="Proteomes" id="UP000603141">
    <property type="component" value="Unassembled WGS sequence"/>
</dbReference>
<dbReference type="AlphaFoldDB" id="A0A934SAE2"/>
<reference evidence="2" key="1">
    <citation type="submission" date="2021-01" db="EMBL/GenBank/DDBJ databases">
        <title>Modified the classification status of verrucomicrobia.</title>
        <authorList>
            <person name="Feng X."/>
        </authorList>
    </citation>
    <scope>NUCLEOTIDE SEQUENCE</scope>
    <source>
        <strain evidence="2">KCTC 22041</strain>
    </source>
</reference>